<gene>
    <name evidence="2" type="ORF">AB675_7912</name>
</gene>
<dbReference type="STRING" id="1664694.A0A0N1HBC0"/>
<accession>A0A0N1HBC0</accession>
<protein>
    <submittedName>
        <fullName evidence="2">Uncharacterized protein</fullName>
    </submittedName>
</protein>
<proteinExistence type="predicted"/>
<comment type="caution">
    <text evidence="2">The sequence shown here is derived from an EMBL/GenBank/DDBJ whole genome shotgun (WGS) entry which is preliminary data.</text>
</comment>
<reference evidence="2 3" key="1">
    <citation type="submission" date="2015-06" db="EMBL/GenBank/DDBJ databases">
        <title>Draft genome of the ant-associated black yeast Phialophora attae CBS 131958.</title>
        <authorList>
            <person name="Moreno L.F."/>
            <person name="Stielow B.J."/>
            <person name="de Hoog S."/>
            <person name="Vicente V.A."/>
            <person name="Weiss V.A."/>
            <person name="de Vries M."/>
            <person name="Cruz L.M."/>
            <person name="Souza E.M."/>
        </authorList>
    </citation>
    <scope>NUCLEOTIDE SEQUENCE [LARGE SCALE GENOMIC DNA]</scope>
    <source>
        <strain evidence="2 3">CBS 131958</strain>
    </source>
</reference>
<dbReference type="Proteomes" id="UP000038010">
    <property type="component" value="Unassembled WGS sequence"/>
</dbReference>
<feature type="compositionally biased region" description="Basic and acidic residues" evidence="1">
    <location>
        <begin position="43"/>
        <end position="53"/>
    </location>
</feature>
<sequence>MTSLIFGAVYLAHQGVVHARHEKKRIKNYERWEGLRDEYDEQRKISRESRSLDIQRTGQTWDDNDRPILTLRDQQEAGDAKTSWRPQESWNGQPDYQNAAPTGRQSMDVGALDYDHRSAITGSQKRTSSQPGINRSSSLANGYNADNNSTGQLGLKPQPTGYHGIGPMRATPTGANWDDGLPRPLNLQRRTYDEPSSFSGPAAALGRSTSLRASTYSAPHSANNSRSNLGSANSSAHNLMLSNSTTHTSPPLPNATMGKDATANLNNPFESGNRFDQPQAPPSNSFSTQRAGSGSNNPFEHNGSESYPTPPMHQQSFSQPTPPMHQQSFTQPTPPMHQQSFTQLQPQMTSNNPFDSNNRWDNPASNGATPTFAQGGRMTTVTEGRTPAQEKDMSEWWK</sequence>
<organism evidence="2 3">
    <name type="scientific">Cyphellophora attinorum</name>
    <dbReference type="NCBI Taxonomy" id="1664694"/>
    <lineage>
        <taxon>Eukaryota</taxon>
        <taxon>Fungi</taxon>
        <taxon>Dikarya</taxon>
        <taxon>Ascomycota</taxon>
        <taxon>Pezizomycotina</taxon>
        <taxon>Eurotiomycetes</taxon>
        <taxon>Chaetothyriomycetidae</taxon>
        <taxon>Chaetothyriales</taxon>
        <taxon>Cyphellophoraceae</taxon>
        <taxon>Cyphellophora</taxon>
    </lineage>
</organism>
<dbReference type="VEuPathDB" id="FungiDB:AB675_7912"/>
<evidence type="ECO:0000313" key="3">
    <source>
        <dbReference type="Proteomes" id="UP000038010"/>
    </source>
</evidence>
<feature type="compositionally biased region" description="Polar residues" evidence="1">
    <location>
        <begin position="207"/>
        <end position="249"/>
    </location>
</feature>
<feature type="compositionally biased region" description="Polar residues" evidence="1">
    <location>
        <begin position="263"/>
        <end position="383"/>
    </location>
</feature>
<name>A0A0N1HBC0_9EURO</name>
<evidence type="ECO:0000256" key="1">
    <source>
        <dbReference type="SAM" id="MobiDB-lite"/>
    </source>
</evidence>
<feature type="compositionally biased region" description="Polar residues" evidence="1">
    <location>
        <begin position="84"/>
        <end position="105"/>
    </location>
</feature>
<feature type="compositionally biased region" description="Polar residues" evidence="1">
    <location>
        <begin position="120"/>
        <end position="152"/>
    </location>
</feature>
<feature type="region of interest" description="Disordered" evidence="1">
    <location>
        <begin position="43"/>
        <end position="106"/>
    </location>
</feature>
<dbReference type="GeneID" id="28740198"/>
<feature type="compositionally biased region" description="Basic and acidic residues" evidence="1">
    <location>
        <begin position="388"/>
        <end position="398"/>
    </location>
</feature>
<evidence type="ECO:0000313" key="2">
    <source>
        <dbReference type="EMBL" id="KPI41324.1"/>
    </source>
</evidence>
<dbReference type="OrthoDB" id="4118744at2759"/>
<keyword evidence="3" id="KW-1185">Reference proteome</keyword>
<feature type="region of interest" description="Disordered" evidence="1">
    <location>
        <begin position="120"/>
        <end position="398"/>
    </location>
</feature>
<dbReference type="AlphaFoldDB" id="A0A0N1HBC0"/>
<dbReference type="EMBL" id="LFJN01000010">
    <property type="protein sequence ID" value="KPI41324.1"/>
    <property type="molecule type" value="Genomic_DNA"/>
</dbReference>
<dbReference type="RefSeq" id="XP_018001287.1">
    <property type="nucleotide sequence ID" value="XM_018148318.1"/>
</dbReference>